<evidence type="ECO:0000313" key="2">
    <source>
        <dbReference type="EMBL" id="GAA2106584.1"/>
    </source>
</evidence>
<dbReference type="Proteomes" id="UP001500443">
    <property type="component" value="Unassembled WGS sequence"/>
</dbReference>
<evidence type="ECO:0000259" key="1">
    <source>
        <dbReference type="Pfam" id="PF25535"/>
    </source>
</evidence>
<proteinExistence type="predicted"/>
<evidence type="ECO:0000313" key="3">
    <source>
        <dbReference type="Proteomes" id="UP001500443"/>
    </source>
</evidence>
<comment type="caution">
    <text evidence="2">The sequence shown here is derived from an EMBL/GenBank/DDBJ whole genome shotgun (WGS) entry which is preliminary data.</text>
</comment>
<feature type="domain" description="DUF7919" evidence="1">
    <location>
        <begin position="5"/>
        <end position="132"/>
    </location>
</feature>
<organism evidence="2 3">
    <name type="scientific">Streptomyces synnematoformans</name>
    <dbReference type="NCBI Taxonomy" id="415721"/>
    <lineage>
        <taxon>Bacteria</taxon>
        <taxon>Bacillati</taxon>
        <taxon>Actinomycetota</taxon>
        <taxon>Actinomycetes</taxon>
        <taxon>Kitasatosporales</taxon>
        <taxon>Streptomycetaceae</taxon>
        <taxon>Streptomyces</taxon>
    </lineage>
</organism>
<name>A0ABN2X7B4_9ACTN</name>
<keyword evidence="3" id="KW-1185">Reference proteome</keyword>
<accession>A0ABN2X7B4</accession>
<dbReference type="EMBL" id="BAAAPF010000001">
    <property type="protein sequence ID" value="GAA2106584.1"/>
    <property type="molecule type" value="Genomic_DNA"/>
</dbReference>
<reference evidence="2 3" key="1">
    <citation type="journal article" date="2019" name="Int. J. Syst. Evol. Microbiol.">
        <title>The Global Catalogue of Microorganisms (GCM) 10K type strain sequencing project: providing services to taxonomists for standard genome sequencing and annotation.</title>
        <authorList>
            <consortium name="The Broad Institute Genomics Platform"/>
            <consortium name="The Broad Institute Genome Sequencing Center for Infectious Disease"/>
            <person name="Wu L."/>
            <person name="Ma J."/>
        </authorList>
    </citation>
    <scope>NUCLEOTIDE SEQUENCE [LARGE SCALE GENOMIC DNA]</scope>
    <source>
        <strain evidence="2 3">JCM 15481</strain>
    </source>
</reference>
<dbReference type="InterPro" id="IPR057679">
    <property type="entry name" value="DUF7919"/>
</dbReference>
<dbReference type="Pfam" id="PF25535">
    <property type="entry name" value="DUF7919"/>
    <property type="match status" value="1"/>
</dbReference>
<sequence>MGMTAFDDLSPYSYLPDSIPPGGAMLNVGWLDVGRDYPVGSTPEGFLEKLGILCADHPQARTRGRHSCRLPHPSAPPPYPITIEAGGRSVTLGGAEVRVVDCGGTWLAAPDLIHHYVAAHRYRPPDAFIEGVIGAERARRL</sequence>
<protein>
    <recommendedName>
        <fullName evidence="1">DUF7919 domain-containing protein</fullName>
    </recommendedName>
</protein>
<gene>
    <name evidence="2" type="ORF">GCM10009802_01050</name>
</gene>